<dbReference type="Pfam" id="PF21010">
    <property type="entry name" value="HA2_C"/>
    <property type="match status" value="1"/>
</dbReference>
<dbReference type="InterPro" id="IPR027417">
    <property type="entry name" value="P-loop_NTPase"/>
</dbReference>
<gene>
    <name evidence="10" type="ORF">RI543_004855</name>
</gene>
<dbReference type="GO" id="GO:0003724">
    <property type="term" value="F:RNA helicase activity"/>
    <property type="evidence" value="ECO:0007669"/>
    <property type="project" value="UniProtKB-EC"/>
</dbReference>
<dbReference type="Pfam" id="PF04408">
    <property type="entry name" value="WHD_HA2"/>
    <property type="match status" value="1"/>
</dbReference>
<keyword evidence="5" id="KW-0067">ATP-binding</keyword>
<evidence type="ECO:0000256" key="5">
    <source>
        <dbReference type="ARBA" id="ARBA00022840"/>
    </source>
</evidence>
<dbReference type="InterPro" id="IPR048333">
    <property type="entry name" value="HA2_WH"/>
</dbReference>
<dbReference type="InterPro" id="IPR011709">
    <property type="entry name" value="DEAD-box_helicase_OB_fold"/>
</dbReference>
<dbReference type="GO" id="GO:0016787">
    <property type="term" value="F:hydrolase activity"/>
    <property type="evidence" value="ECO:0007669"/>
    <property type="project" value="UniProtKB-KW"/>
</dbReference>
<feature type="domain" description="Helicase ATP-binding" evidence="8">
    <location>
        <begin position="93"/>
        <end position="259"/>
    </location>
</feature>
<name>A0AAN7WJ12_9SACH</name>
<dbReference type="CDD" id="cd17917">
    <property type="entry name" value="DEXHc_RHA-like"/>
    <property type="match status" value="1"/>
</dbReference>
<dbReference type="SMART" id="SM00487">
    <property type="entry name" value="DEXDc"/>
    <property type="match status" value="1"/>
</dbReference>
<dbReference type="Gene3D" id="1.20.120.1080">
    <property type="match status" value="1"/>
</dbReference>
<evidence type="ECO:0000313" key="11">
    <source>
        <dbReference type="Proteomes" id="UP001306508"/>
    </source>
</evidence>
<dbReference type="GO" id="GO:0045943">
    <property type="term" value="P:positive regulation of transcription by RNA polymerase I"/>
    <property type="evidence" value="ECO:0007669"/>
    <property type="project" value="TreeGrafter"/>
</dbReference>
<evidence type="ECO:0000256" key="1">
    <source>
        <dbReference type="ARBA" id="ARBA00012552"/>
    </source>
</evidence>
<dbReference type="AlphaFoldDB" id="A0AAN7WJ12"/>
<dbReference type="InterPro" id="IPR001650">
    <property type="entry name" value="Helicase_C-like"/>
</dbReference>
<evidence type="ECO:0000256" key="7">
    <source>
        <dbReference type="SAM" id="MobiDB-lite"/>
    </source>
</evidence>
<keyword evidence="4" id="KW-0347">Helicase</keyword>
<dbReference type="GO" id="GO:0003725">
    <property type="term" value="F:double-stranded RNA binding"/>
    <property type="evidence" value="ECO:0007669"/>
    <property type="project" value="TreeGrafter"/>
</dbReference>
<dbReference type="PANTHER" id="PTHR18934">
    <property type="entry name" value="ATP-DEPENDENT RNA HELICASE"/>
    <property type="match status" value="1"/>
</dbReference>
<evidence type="ECO:0000259" key="9">
    <source>
        <dbReference type="PROSITE" id="PS51194"/>
    </source>
</evidence>
<sequence>MNKNSKTTKKSSKHRSKVHPFNRPKRNHANININNNGKKIVKFIENNSDADDENDDYEFVHHQNTKTELKEKANKLLSIRKTLPVYQNKNEIMKYLTENQVTVLIGETGSGKSTQIPQFLLNFFQENKIRGSIAVTQPRRVAAINLATRVASEYGCNIGSYVGYSVRFDNTTSSTTKLKYLTDGMLLRELMMNPTLKEYNTIIIDEAHERTVLTDIILGFLKSLIHKSRPDLKIIVMSATLQAEKFSQFFDNAPILFVEGRKFNVTQYYLKAPSDDIVDSVIRSCVQINQGEQMGDILCFLPGQEEIDKAVTILNKISEIIHKETSVPLMIAYPLYAALPPAKQALVFNRVKGFKRKVIFSTNIAETSVTISGVKFVVDSGLRKVKVWRHQLGLATLLTVPISKASAMQRCGRAGRESEGKCYRLYRTNDYKKLPDQTEPEIARSNVTSPVLMLKKYGVQDIINWTWFENPGKEAIIMGLQELYQLGALDDFGKITKRGEQMSLLPIQPHLSSVLIKASECNCLSEVIDIVSCLSVENLLLNPQPEERDEVNERRLSLCNSGRHYGDLIMLKELFDIYFYDLGKDVASSVERQDWCKELCISYRGFKNVVKIREQLRTYCKWLFDSNSKTFSKKIKKNSINTNIGEDKEDDFYSTPFLNKKFSEDKDKIESILKCFLTGFTKNIAIGMPDRSYRTVTTGETVSVHPSSLLFLNKACPAIMYTEYVFTTKGYARNVSRIELSWLQEIVTNGHAVVKEKVAS</sequence>
<feature type="compositionally biased region" description="Basic residues" evidence="7">
    <location>
        <begin position="1"/>
        <end position="28"/>
    </location>
</feature>
<dbReference type="PROSITE" id="PS51194">
    <property type="entry name" value="HELICASE_CTER"/>
    <property type="match status" value="1"/>
</dbReference>
<evidence type="ECO:0000256" key="6">
    <source>
        <dbReference type="ARBA" id="ARBA00047984"/>
    </source>
</evidence>
<keyword evidence="11" id="KW-1185">Reference proteome</keyword>
<reference evidence="11" key="1">
    <citation type="submission" date="2023-07" db="EMBL/GenBank/DDBJ databases">
        <title>A draft genome of Kazachstania heterogenica Y-27499.</title>
        <authorList>
            <person name="Donic C."/>
            <person name="Kralova J.S."/>
            <person name="Fidel L."/>
            <person name="Ben-Dor S."/>
            <person name="Jung S."/>
        </authorList>
    </citation>
    <scope>NUCLEOTIDE SEQUENCE [LARGE SCALE GENOMIC DNA]</scope>
    <source>
        <strain evidence="11">Y27499</strain>
    </source>
</reference>
<dbReference type="PROSITE" id="PS51192">
    <property type="entry name" value="HELICASE_ATP_BIND_1"/>
    <property type="match status" value="1"/>
</dbReference>
<keyword evidence="2" id="KW-0547">Nucleotide-binding</keyword>
<dbReference type="SMART" id="SM00847">
    <property type="entry name" value="HA2"/>
    <property type="match status" value="1"/>
</dbReference>
<dbReference type="Proteomes" id="UP001306508">
    <property type="component" value="Unassembled WGS sequence"/>
</dbReference>
<dbReference type="SMART" id="SM00490">
    <property type="entry name" value="HELICc"/>
    <property type="match status" value="1"/>
</dbReference>
<evidence type="ECO:0000313" key="10">
    <source>
        <dbReference type="EMBL" id="KAK5773800.1"/>
    </source>
</evidence>
<dbReference type="FunFam" id="3.40.50.300:FF:000145">
    <property type="entry name" value="probable ATP-dependent RNA helicase DHX40"/>
    <property type="match status" value="1"/>
</dbReference>
<accession>A0AAN7WJ12</accession>
<dbReference type="GO" id="GO:0005730">
    <property type="term" value="C:nucleolus"/>
    <property type="evidence" value="ECO:0007669"/>
    <property type="project" value="TreeGrafter"/>
</dbReference>
<dbReference type="GO" id="GO:0005524">
    <property type="term" value="F:ATP binding"/>
    <property type="evidence" value="ECO:0007669"/>
    <property type="project" value="UniProtKB-KW"/>
</dbReference>
<dbReference type="EC" id="3.6.4.13" evidence="1"/>
<feature type="region of interest" description="Disordered" evidence="7">
    <location>
        <begin position="1"/>
        <end position="32"/>
    </location>
</feature>
<dbReference type="SUPFAM" id="SSF52540">
    <property type="entry name" value="P-loop containing nucleoside triphosphate hydrolases"/>
    <property type="match status" value="1"/>
</dbReference>
<dbReference type="FunFam" id="3.40.50.300:FF:002124">
    <property type="entry name" value="ATP-dependent RNA helicase"/>
    <property type="match status" value="1"/>
</dbReference>
<dbReference type="Pfam" id="PF07717">
    <property type="entry name" value="OB_NTP_bind"/>
    <property type="match status" value="1"/>
</dbReference>
<proteinExistence type="predicted"/>
<dbReference type="Gene3D" id="3.40.50.300">
    <property type="entry name" value="P-loop containing nucleotide triphosphate hydrolases"/>
    <property type="match status" value="2"/>
</dbReference>
<dbReference type="Pfam" id="PF00271">
    <property type="entry name" value="Helicase_C"/>
    <property type="match status" value="1"/>
</dbReference>
<comment type="catalytic activity">
    <reaction evidence="6">
        <text>ATP + H2O = ADP + phosphate + H(+)</text>
        <dbReference type="Rhea" id="RHEA:13065"/>
        <dbReference type="ChEBI" id="CHEBI:15377"/>
        <dbReference type="ChEBI" id="CHEBI:15378"/>
        <dbReference type="ChEBI" id="CHEBI:30616"/>
        <dbReference type="ChEBI" id="CHEBI:43474"/>
        <dbReference type="ChEBI" id="CHEBI:456216"/>
        <dbReference type="EC" id="3.6.4.13"/>
    </reaction>
</comment>
<keyword evidence="3" id="KW-0378">Hydrolase</keyword>
<feature type="domain" description="Helicase C-terminal" evidence="9">
    <location>
        <begin position="264"/>
        <end position="458"/>
    </location>
</feature>
<evidence type="ECO:0000259" key="8">
    <source>
        <dbReference type="PROSITE" id="PS51192"/>
    </source>
</evidence>
<evidence type="ECO:0000256" key="3">
    <source>
        <dbReference type="ARBA" id="ARBA00022801"/>
    </source>
</evidence>
<dbReference type="InterPro" id="IPR007502">
    <property type="entry name" value="Helicase-assoc_dom"/>
</dbReference>
<dbReference type="EMBL" id="JAWIZZ010000064">
    <property type="protein sequence ID" value="KAK5773800.1"/>
    <property type="molecule type" value="Genomic_DNA"/>
</dbReference>
<dbReference type="PANTHER" id="PTHR18934:SF118">
    <property type="entry name" value="ATP-DEPENDENT RNA HELICASE DHX33"/>
    <property type="match status" value="1"/>
</dbReference>
<dbReference type="Pfam" id="PF00270">
    <property type="entry name" value="DEAD"/>
    <property type="match status" value="1"/>
</dbReference>
<dbReference type="InterPro" id="IPR014001">
    <property type="entry name" value="Helicase_ATP-bd"/>
</dbReference>
<evidence type="ECO:0000256" key="4">
    <source>
        <dbReference type="ARBA" id="ARBA00022806"/>
    </source>
</evidence>
<dbReference type="CDD" id="cd18791">
    <property type="entry name" value="SF2_C_RHA"/>
    <property type="match status" value="1"/>
</dbReference>
<comment type="caution">
    <text evidence="10">The sequence shown here is derived from an EMBL/GenBank/DDBJ whole genome shotgun (WGS) entry which is preliminary data.</text>
</comment>
<protein>
    <recommendedName>
        <fullName evidence="1">RNA helicase</fullName>
        <ecNumber evidence="1">3.6.4.13</ecNumber>
    </recommendedName>
</protein>
<organism evidence="10 11">
    <name type="scientific">Arxiozyma heterogenica</name>
    <dbReference type="NCBI Taxonomy" id="278026"/>
    <lineage>
        <taxon>Eukaryota</taxon>
        <taxon>Fungi</taxon>
        <taxon>Dikarya</taxon>
        <taxon>Ascomycota</taxon>
        <taxon>Saccharomycotina</taxon>
        <taxon>Saccharomycetes</taxon>
        <taxon>Saccharomycetales</taxon>
        <taxon>Saccharomycetaceae</taxon>
        <taxon>Arxiozyma</taxon>
    </lineage>
</organism>
<dbReference type="FunFam" id="1.20.120.1080:FF:000028">
    <property type="entry name" value="ATP-dependent RNA helicase"/>
    <property type="match status" value="1"/>
</dbReference>
<evidence type="ECO:0000256" key="2">
    <source>
        <dbReference type="ARBA" id="ARBA00022741"/>
    </source>
</evidence>
<dbReference type="InterPro" id="IPR011545">
    <property type="entry name" value="DEAD/DEAH_box_helicase_dom"/>
</dbReference>